<reference evidence="2 3" key="1">
    <citation type="journal article" date="2013" name="BMC Genomics">
        <title>Genome sequencing and comparative genomics of honey bee microsporidia, Nosema apis reveal novel insights into host-parasite interactions.</title>
        <authorList>
            <person name="Chen Yp."/>
            <person name="Pettis J.S."/>
            <person name="Zhao Y."/>
            <person name="Liu X."/>
            <person name="Tallon L.J."/>
            <person name="Sadzewicz L.D."/>
            <person name="Li R."/>
            <person name="Zheng H."/>
            <person name="Huang S."/>
            <person name="Zhang X."/>
            <person name="Hamilton M.C."/>
            <person name="Pernal S.F."/>
            <person name="Melathopoulos A.P."/>
            <person name="Yan X."/>
            <person name="Evans J.D."/>
        </authorList>
    </citation>
    <scope>NUCLEOTIDE SEQUENCE [LARGE SCALE GENOMIC DNA]</scope>
    <source>
        <strain evidence="2 3">BRL 01</strain>
    </source>
</reference>
<protein>
    <submittedName>
        <fullName evidence="2">Tbc domain-containing protein</fullName>
    </submittedName>
</protein>
<dbReference type="Proteomes" id="UP000053780">
    <property type="component" value="Unassembled WGS sequence"/>
</dbReference>
<dbReference type="PANTHER" id="PTHR22957">
    <property type="entry name" value="TBC1 DOMAIN FAMILY MEMBER GTPASE-ACTIVATING PROTEIN"/>
    <property type="match status" value="1"/>
</dbReference>
<evidence type="ECO:0000313" key="3">
    <source>
        <dbReference type="Proteomes" id="UP000053780"/>
    </source>
</evidence>
<proteinExistence type="predicted"/>
<evidence type="ECO:0000259" key="1">
    <source>
        <dbReference type="PROSITE" id="PS50086"/>
    </source>
</evidence>
<dbReference type="HOGENOM" id="CLU_018687_5_0_1"/>
<accession>T0L7V6</accession>
<dbReference type="GO" id="GO:0005096">
    <property type="term" value="F:GTPase activator activity"/>
    <property type="evidence" value="ECO:0007669"/>
    <property type="project" value="TreeGrafter"/>
</dbReference>
<dbReference type="SUPFAM" id="SSF47923">
    <property type="entry name" value="Ypt/Rab-GAP domain of gyp1p"/>
    <property type="match status" value="2"/>
</dbReference>
<feature type="domain" description="Rab-GAP TBC" evidence="1">
    <location>
        <begin position="25"/>
        <end position="247"/>
    </location>
</feature>
<dbReference type="PROSITE" id="PS50086">
    <property type="entry name" value="TBC_RABGAP"/>
    <property type="match status" value="1"/>
</dbReference>
<dbReference type="PANTHER" id="PTHR22957:SF26">
    <property type="entry name" value="LD44506P"/>
    <property type="match status" value="1"/>
</dbReference>
<dbReference type="InterPro" id="IPR000195">
    <property type="entry name" value="Rab-GAP-TBC_dom"/>
</dbReference>
<name>T0L7V6_9MICR</name>
<dbReference type="Gene3D" id="1.10.472.80">
    <property type="entry name" value="Ypt/Rab-GAP domain of gyp1p, domain 3"/>
    <property type="match status" value="1"/>
</dbReference>
<keyword evidence="3" id="KW-1185">Reference proteome</keyword>
<gene>
    <name evidence="2" type="ORF">NAPIS_ORF01850</name>
</gene>
<evidence type="ECO:0000313" key="2">
    <source>
        <dbReference type="EMBL" id="EQB60584.1"/>
    </source>
</evidence>
<sequence length="252" mass="30929">MDTKTQKILEQRLIDVNHLRHHIRQIKKYQGCKIWKIFLKTLSCVKQRHVDEVFYGIQEYVGLLSHSLANLPNSEFKLHGRYHYPLDIDFKIIHQINIDIKRLKNEYKNYNNIDLKNIYFNILLLISHRKIQIGYVQGMADFLVPFVMEFIKEEVKFNYFYFAESCSYYCYLSLVEKLEFNIINLQQNLILRFREEMENIDPILYAFLYDQELDFNIFCFRWFSCLIFREFEYDLYLRIFTIMLSYNDINRF</sequence>
<organism evidence="2 3">
    <name type="scientific">Vairimorpha apis BRL 01</name>
    <dbReference type="NCBI Taxonomy" id="1037528"/>
    <lineage>
        <taxon>Eukaryota</taxon>
        <taxon>Fungi</taxon>
        <taxon>Fungi incertae sedis</taxon>
        <taxon>Microsporidia</taxon>
        <taxon>Nosematidae</taxon>
        <taxon>Vairimorpha</taxon>
    </lineage>
</organism>
<dbReference type="OrthoDB" id="26371at2759"/>
<dbReference type="Gene3D" id="1.10.8.270">
    <property type="entry name" value="putative rabgap domain of human tbc1 domain family member 14 like domains"/>
    <property type="match status" value="1"/>
</dbReference>
<dbReference type="AlphaFoldDB" id="T0L7V6"/>
<dbReference type="EMBL" id="KE647271">
    <property type="protein sequence ID" value="EQB60584.1"/>
    <property type="molecule type" value="Genomic_DNA"/>
</dbReference>
<dbReference type="VEuPathDB" id="MicrosporidiaDB:NAPIS_ORF01850"/>
<dbReference type="InterPro" id="IPR035969">
    <property type="entry name" value="Rab-GAP_TBC_sf"/>
</dbReference>
<dbReference type="Pfam" id="PF00566">
    <property type="entry name" value="RabGAP-TBC"/>
    <property type="match status" value="1"/>
</dbReference>